<reference evidence="2" key="3">
    <citation type="submission" date="2022-01" db="EMBL/GenBank/DDBJ databases">
        <title>Collection of gut derived symbiotic bacterial strains cultured from healthy donors.</title>
        <authorList>
            <person name="Lin H."/>
            <person name="Kohout C."/>
            <person name="Waligurski E."/>
            <person name="Pamer E.G."/>
        </authorList>
    </citation>
    <scope>NUCLEOTIDE SEQUENCE</scope>
    <source>
        <strain evidence="2">DFI.6.55</strain>
    </source>
</reference>
<keyword evidence="4" id="KW-1185">Reference proteome</keyword>
<dbReference type="GO" id="GO:0042910">
    <property type="term" value="F:xenobiotic transmembrane transporter activity"/>
    <property type="evidence" value="ECO:0007669"/>
    <property type="project" value="TreeGrafter"/>
</dbReference>
<feature type="transmembrane region" description="Helical" evidence="1">
    <location>
        <begin position="848"/>
        <end position="866"/>
    </location>
</feature>
<keyword evidence="1" id="KW-0812">Transmembrane</keyword>
<dbReference type="GO" id="GO:0005886">
    <property type="term" value="C:plasma membrane"/>
    <property type="evidence" value="ECO:0007669"/>
    <property type="project" value="TreeGrafter"/>
</dbReference>
<dbReference type="EMBL" id="JAKNGE010000017">
    <property type="protein sequence ID" value="MCG4746693.1"/>
    <property type="molecule type" value="Genomic_DNA"/>
</dbReference>
<dbReference type="InterPro" id="IPR027463">
    <property type="entry name" value="AcrB_DN_DC_subdom"/>
</dbReference>
<dbReference type="Gene3D" id="1.20.1640.10">
    <property type="entry name" value="Multidrug efflux transporter AcrB transmembrane domain"/>
    <property type="match status" value="2"/>
</dbReference>
<dbReference type="EMBL" id="JAAITT010000013">
    <property type="protein sequence ID" value="NSJ49256.1"/>
    <property type="molecule type" value="Genomic_DNA"/>
</dbReference>
<dbReference type="Proteomes" id="UP000669239">
    <property type="component" value="Unassembled WGS sequence"/>
</dbReference>
<accession>A0AAX1SGX3</accession>
<protein>
    <submittedName>
        <fullName evidence="2">Efflux RND transporter permease subunit</fullName>
    </submittedName>
</protein>
<organism evidence="2 5">
    <name type="scientific">Enterocloster aldenensis</name>
    <dbReference type="NCBI Taxonomy" id="358742"/>
    <lineage>
        <taxon>Bacteria</taxon>
        <taxon>Bacillati</taxon>
        <taxon>Bacillota</taxon>
        <taxon>Clostridia</taxon>
        <taxon>Lachnospirales</taxon>
        <taxon>Lachnospiraceae</taxon>
        <taxon>Enterocloster</taxon>
    </lineage>
</organism>
<evidence type="ECO:0000313" key="4">
    <source>
        <dbReference type="Proteomes" id="UP000669239"/>
    </source>
</evidence>
<sequence length="1015" mass="110081">MGLTKLVLKRPVSTVLAILCLIVFGLSSVMKSPLELMPDMNMSMMIVMTVYPGASPDDVNELVTKPIEDRASTLSGLDTISSQSKENMSIVMLKYDYGTDMNDAYDDLKKQMDLAKTELPDDAEDPIMLELNTSLKPNVIMAVSHGEDDDLYNYVNNNIVPEFEKLSSVAEVSLAGGVQKYIKVELLPEKLKQYGVTMNSIAGDITGADLTYPAGNTEVGDQKLAVSTEQPFETMESLNDIPLTVNGSQTVYLSDVANIYMGADDIESIARYKAENGVPEDIVALTISKQQDAATLTVSKDVSKVVDQLTKLDPTLQITVVNDDKDSIMSSLSSVIETMIMAVIISMVIIWLFFGDLKASLIVGSSIPVSILASLILMQLMGFSLNVITLSALVLGVGMMVDNSTVVLESCFRATDDTGFREFSKAALNGTGVVYQSVIGSTLTTCVVFLPLAMLGGMTGMMFRPLGFTIVFCMTASLISAITVVPLCYMIYKPIEKKTAPLSRPVEKMQEAYRTIMRSLLKKRGLVMLASVLLLLFSFFLARFLRMELMAEDDQGQITITAEVKPGMEIDKVDGIMKQVEGIISQQPDVESYFTMAGSSGLSMSSDPNITVYLKKDRKMETDEVVKLWKQQLAGISDTNITVEAYSQVSAMMGSESDYTVELQSTNYDDLKAVSDDIAQKLSQRPELTKVHSSLENAASVVKVTVNPIKARAAGLSPAQIGGTLNNMLSGVTPTTMNINGDDIDVKVEYPKDRYRSLDQVESVTLQTPSGRSVALTDVADIRFADSPASITRQDKQYRVTVSGIYTENSNKNTKTQLMDEVVKPNVGGTVSIAQNAQEESMATEFSALFQAIGLAIFLVFVVMAAQFESPKFSIMVMTTIPFCLIGAFGLLWLADSAISMTSLLGFLMLVGTVVNNGILYVDTVNQYRREMDLNTALVEAGATRLRPILMTTLTTVVAMVPMALALGDSGSTTQGLALVNIGGLTASTILSLLMLPAYYSLMNGGGKKRVIISD</sequence>
<dbReference type="RefSeq" id="WP_117560524.1">
    <property type="nucleotide sequence ID" value="NZ_JAAITT010000013.1"/>
</dbReference>
<feature type="transmembrane region" description="Helical" evidence="1">
    <location>
        <begin position="387"/>
        <end position="412"/>
    </location>
</feature>
<evidence type="ECO:0000313" key="5">
    <source>
        <dbReference type="Proteomes" id="UP001299608"/>
    </source>
</evidence>
<dbReference type="PANTHER" id="PTHR32063">
    <property type="match status" value="1"/>
</dbReference>
<dbReference type="Proteomes" id="UP001299608">
    <property type="component" value="Unassembled WGS sequence"/>
</dbReference>
<feature type="transmembrane region" description="Helical" evidence="1">
    <location>
        <begin position="979"/>
        <end position="1000"/>
    </location>
</feature>
<feature type="transmembrane region" description="Helical" evidence="1">
    <location>
        <begin position="873"/>
        <end position="895"/>
    </location>
</feature>
<feature type="transmembrane region" description="Helical" evidence="1">
    <location>
        <begin position="526"/>
        <end position="545"/>
    </location>
</feature>
<feature type="transmembrane region" description="Helical" evidence="1">
    <location>
        <begin position="949"/>
        <end position="967"/>
    </location>
</feature>
<evidence type="ECO:0000256" key="1">
    <source>
        <dbReference type="SAM" id="Phobius"/>
    </source>
</evidence>
<dbReference type="SUPFAM" id="SSF82693">
    <property type="entry name" value="Multidrug efflux transporter AcrB pore domain, PN1, PN2, PC1 and PC2 subdomains"/>
    <property type="match status" value="3"/>
</dbReference>
<dbReference type="PRINTS" id="PR00702">
    <property type="entry name" value="ACRIFLAVINRP"/>
</dbReference>
<evidence type="ECO:0000313" key="2">
    <source>
        <dbReference type="EMBL" id="MCG4746693.1"/>
    </source>
</evidence>
<proteinExistence type="predicted"/>
<feature type="transmembrane region" description="Helical" evidence="1">
    <location>
        <begin position="361"/>
        <end position="381"/>
    </location>
</feature>
<dbReference type="Pfam" id="PF00873">
    <property type="entry name" value="ACR_tran"/>
    <property type="match status" value="1"/>
</dbReference>
<dbReference type="Gene3D" id="3.30.2090.10">
    <property type="entry name" value="Multidrug efflux transporter AcrB TolC docking domain, DN and DC subdomains"/>
    <property type="match status" value="2"/>
</dbReference>
<comment type="caution">
    <text evidence="2">The sequence shown here is derived from an EMBL/GenBank/DDBJ whole genome shotgun (WGS) entry which is preliminary data.</text>
</comment>
<dbReference type="Gene3D" id="3.30.70.1440">
    <property type="entry name" value="Multidrug efflux transporter AcrB pore domain"/>
    <property type="match status" value="1"/>
</dbReference>
<dbReference type="PANTHER" id="PTHR32063:SF0">
    <property type="entry name" value="SWARMING MOTILITY PROTEIN SWRC"/>
    <property type="match status" value="1"/>
</dbReference>
<dbReference type="Gene3D" id="3.30.70.1320">
    <property type="entry name" value="Multidrug efflux transporter AcrB pore domain like"/>
    <property type="match status" value="1"/>
</dbReference>
<dbReference type="SUPFAM" id="SSF82866">
    <property type="entry name" value="Multidrug efflux transporter AcrB transmembrane domain"/>
    <property type="match status" value="2"/>
</dbReference>
<feature type="transmembrane region" description="Helical" evidence="1">
    <location>
        <begin position="433"/>
        <end position="454"/>
    </location>
</feature>
<dbReference type="Gene3D" id="3.30.70.1430">
    <property type="entry name" value="Multidrug efflux transporter AcrB pore domain"/>
    <property type="match status" value="2"/>
</dbReference>
<keyword evidence="1" id="KW-0472">Membrane</keyword>
<feature type="transmembrane region" description="Helical" evidence="1">
    <location>
        <begin position="901"/>
        <end position="922"/>
    </location>
</feature>
<gene>
    <name evidence="3" type="ORF">G5B36_11145</name>
    <name evidence="2" type="ORF">L0N08_14820</name>
</gene>
<dbReference type="AlphaFoldDB" id="A0AAX1SGX3"/>
<evidence type="ECO:0000313" key="3">
    <source>
        <dbReference type="EMBL" id="NSJ49256.1"/>
    </source>
</evidence>
<reference evidence="3" key="2">
    <citation type="submission" date="2020-02" db="EMBL/GenBank/DDBJ databases">
        <authorList>
            <person name="Littmann E."/>
            <person name="Sorbara M."/>
        </authorList>
    </citation>
    <scope>NUCLEOTIDE SEQUENCE</scope>
    <source>
        <strain evidence="3">MSK.1.17</strain>
    </source>
</reference>
<name>A0AAX1SGX3_9FIRM</name>
<feature type="transmembrane region" description="Helical" evidence="1">
    <location>
        <begin position="466"/>
        <end position="492"/>
    </location>
</feature>
<dbReference type="SUPFAM" id="SSF82714">
    <property type="entry name" value="Multidrug efflux transporter AcrB TolC docking domain, DN and DC subdomains"/>
    <property type="match status" value="2"/>
</dbReference>
<dbReference type="InterPro" id="IPR001036">
    <property type="entry name" value="Acrflvin-R"/>
</dbReference>
<feature type="transmembrane region" description="Helical" evidence="1">
    <location>
        <begin position="335"/>
        <end position="354"/>
    </location>
</feature>
<keyword evidence="1" id="KW-1133">Transmembrane helix</keyword>
<reference evidence="3 4" key="1">
    <citation type="journal article" date="2020" name="Cell Host Microbe">
        <title>Functional and Genomic Variation between Human-Derived Isolates of Lachnospiraceae Reveals Inter- and Intra-Species Diversity.</title>
        <authorList>
            <person name="Sorbara M.T."/>
            <person name="Littmann E.R."/>
            <person name="Fontana E."/>
            <person name="Moody T.U."/>
            <person name="Kohout C.E."/>
            <person name="Gjonbalaj M."/>
            <person name="Eaton V."/>
            <person name="Seok R."/>
            <person name="Leiner I.M."/>
            <person name="Pamer E.G."/>
        </authorList>
    </citation>
    <scope>NUCLEOTIDE SEQUENCE [LARGE SCALE GENOMIC DNA]</scope>
    <source>
        <strain evidence="3 4">MSK.1.17</strain>
    </source>
</reference>